<dbReference type="Proteomes" id="UP000824094">
    <property type="component" value="Unassembled WGS sequence"/>
</dbReference>
<dbReference type="InterPro" id="IPR032790">
    <property type="entry name" value="GDE_C"/>
</dbReference>
<dbReference type="GO" id="GO:0005975">
    <property type="term" value="P:carbohydrate metabolic process"/>
    <property type="evidence" value="ECO:0007669"/>
    <property type="project" value="InterPro"/>
</dbReference>
<accession>A0A9D1MI10</accession>
<dbReference type="InterPro" id="IPR008928">
    <property type="entry name" value="6-hairpin_glycosidase_sf"/>
</dbReference>
<protein>
    <recommendedName>
        <fullName evidence="1">Glycogen debranching enzyme C-terminal domain-containing protein</fullName>
    </recommendedName>
</protein>
<dbReference type="PANTHER" id="PTHR34987:SF4">
    <property type="entry name" value="ALPHA-L-RHAMNOSIDASE C-TERMINAL DOMAIN-CONTAINING PROTEIN"/>
    <property type="match status" value="1"/>
</dbReference>
<dbReference type="InterPro" id="IPR012341">
    <property type="entry name" value="6hp_glycosidase-like_sf"/>
</dbReference>
<evidence type="ECO:0000313" key="2">
    <source>
        <dbReference type="EMBL" id="HIU60883.1"/>
    </source>
</evidence>
<reference evidence="2" key="1">
    <citation type="submission" date="2020-10" db="EMBL/GenBank/DDBJ databases">
        <authorList>
            <person name="Gilroy R."/>
        </authorList>
    </citation>
    <scope>NUCLEOTIDE SEQUENCE</scope>
    <source>
        <strain evidence="2">18911</strain>
    </source>
</reference>
<comment type="caution">
    <text evidence="2">The sequence shown here is derived from an EMBL/GenBank/DDBJ whole genome shotgun (WGS) entry which is preliminary data.</text>
</comment>
<feature type="non-terminal residue" evidence="2">
    <location>
        <position position="1"/>
    </location>
</feature>
<dbReference type="Pfam" id="PF06202">
    <property type="entry name" value="GDE_C"/>
    <property type="match status" value="1"/>
</dbReference>
<dbReference type="EMBL" id="DVNF01000169">
    <property type="protein sequence ID" value="HIU60883.1"/>
    <property type="molecule type" value="Genomic_DNA"/>
</dbReference>
<dbReference type="PANTHER" id="PTHR34987">
    <property type="entry name" value="C, PUTATIVE (AFU_ORTHOLOGUE AFUA_3G02880)-RELATED"/>
    <property type="match status" value="1"/>
</dbReference>
<dbReference type="Gene3D" id="1.50.10.10">
    <property type="match status" value="1"/>
</dbReference>
<evidence type="ECO:0000313" key="3">
    <source>
        <dbReference type="Proteomes" id="UP000824094"/>
    </source>
</evidence>
<evidence type="ECO:0000259" key="1">
    <source>
        <dbReference type="Pfam" id="PF06202"/>
    </source>
</evidence>
<name>A0A9D1MI10_9FIRM</name>
<proteinExistence type="predicted"/>
<sequence length="498" mass="57124">NLSRLIFGTLGSEIKGHKKTEKSDDLLIIRNTVIENFYFDFAVTGNAEALESNHLYINQFASAITVPKGETKKLRIVLSAGTRKDFSYTDVAECIKDFDKYYAAAVKYIDDMPLPESCKTDFEKAYFRSLYNTAVSMYKEVGAFRGFIAGIVYQSPARTYYRDGYWTAISVLKNRPELVRNEVLTLAAGIDKDGKCPSAVKFNFKNWWGNHYDSPSFFVILLYDYVRMTGDKSILQEKAGGQTVLSAAVKVIEKLSEYSDDTGLLYKRGPYNRRDWCDNVFREGYVTYDEALYARALYALSRLTREYDEASSKAYFLRYEKVKAAINDILWDPELGYYVNYKNESYTEKNLSVDTVVTVLYSIAPADRAASVLKNMERYLESKNNTEQKAGDFGVLSVYPFYKPNRSVVLKSSLPYYYHNGGDWPYLSAAYAYAKMMYGMEYKYPLTRWFEYNLGKLNFTPVEFFAPPHPDGSLLQGWSALGQLCYSYPDGDFFADRD</sequence>
<dbReference type="AlphaFoldDB" id="A0A9D1MI10"/>
<dbReference type="SUPFAM" id="SSF48208">
    <property type="entry name" value="Six-hairpin glycosidases"/>
    <property type="match status" value="1"/>
</dbReference>
<reference evidence="2" key="2">
    <citation type="journal article" date="2021" name="PeerJ">
        <title>Extensive microbial diversity within the chicken gut microbiome revealed by metagenomics and culture.</title>
        <authorList>
            <person name="Gilroy R."/>
            <person name="Ravi A."/>
            <person name="Getino M."/>
            <person name="Pursley I."/>
            <person name="Horton D.L."/>
            <person name="Alikhan N.F."/>
            <person name="Baker D."/>
            <person name="Gharbi K."/>
            <person name="Hall N."/>
            <person name="Watson M."/>
            <person name="Adriaenssens E.M."/>
            <person name="Foster-Nyarko E."/>
            <person name="Jarju S."/>
            <person name="Secka A."/>
            <person name="Antonio M."/>
            <person name="Oren A."/>
            <person name="Chaudhuri R.R."/>
            <person name="La Ragione R."/>
            <person name="Hildebrand F."/>
            <person name="Pallen M.J."/>
        </authorList>
    </citation>
    <scope>NUCLEOTIDE SEQUENCE</scope>
    <source>
        <strain evidence="2">18911</strain>
    </source>
</reference>
<organism evidence="2 3">
    <name type="scientific">Candidatus Stercoripulliclostridium merdigallinarum</name>
    <dbReference type="NCBI Taxonomy" id="2840951"/>
    <lineage>
        <taxon>Bacteria</taxon>
        <taxon>Bacillati</taxon>
        <taxon>Bacillota</taxon>
        <taxon>Clostridia</taxon>
        <taxon>Eubacteriales</taxon>
        <taxon>Candidatus Stercoripulliclostridium</taxon>
    </lineage>
</organism>
<feature type="domain" description="Glycogen debranching enzyme C-terminal" evidence="1">
    <location>
        <begin position="189"/>
        <end position="446"/>
    </location>
</feature>
<gene>
    <name evidence="2" type="ORF">IAB05_05785</name>
</gene>